<dbReference type="EMBL" id="MU129155">
    <property type="protein sequence ID" value="KAF9505396.1"/>
    <property type="molecule type" value="Genomic_DNA"/>
</dbReference>
<comment type="caution">
    <text evidence="3">The sequence shown here is derived from an EMBL/GenBank/DDBJ whole genome shotgun (WGS) entry which is preliminary data.</text>
</comment>
<gene>
    <name evidence="3" type="ORF">BS47DRAFT_538256</name>
</gene>
<evidence type="ECO:0000313" key="3">
    <source>
        <dbReference type="EMBL" id="KAF9505396.1"/>
    </source>
</evidence>
<dbReference type="InterPro" id="IPR011009">
    <property type="entry name" value="Kinase-like_dom_sf"/>
</dbReference>
<feature type="compositionally biased region" description="Polar residues" evidence="1">
    <location>
        <begin position="183"/>
        <end position="202"/>
    </location>
</feature>
<organism evidence="3 4">
    <name type="scientific">Hydnum rufescens UP504</name>
    <dbReference type="NCBI Taxonomy" id="1448309"/>
    <lineage>
        <taxon>Eukaryota</taxon>
        <taxon>Fungi</taxon>
        <taxon>Dikarya</taxon>
        <taxon>Basidiomycota</taxon>
        <taxon>Agaricomycotina</taxon>
        <taxon>Agaricomycetes</taxon>
        <taxon>Cantharellales</taxon>
        <taxon>Hydnaceae</taxon>
        <taxon>Hydnum</taxon>
    </lineage>
</organism>
<dbReference type="InterPro" id="IPR001245">
    <property type="entry name" value="Ser-Thr/Tyr_kinase_cat_dom"/>
</dbReference>
<evidence type="ECO:0000259" key="2">
    <source>
        <dbReference type="Pfam" id="PF07714"/>
    </source>
</evidence>
<proteinExistence type="predicted"/>
<dbReference type="OrthoDB" id="2683818at2759"/>
<dbReference type="Pfam" id="PF07714">
    <property type="entry name" value="PK_Tyr_Ser-Thr"/>
    <property type="match status" value="1"/>
</dbReference>
<protein>
    <recommendedName>
        <fullName evidence="2">Serine-threonine/tyrosine-protein kinase catalytic domain-containing protein</fullName>
    </recommendedName>
</protein>
<keyword evidence="4" id="KW-1185">Reference proteome</keyword>
<sequence length="363" mass="40536">MQSLRHPITRAVPDLIPYLGSSPTTYTILGLEWYEYGTPTKLNFVILEVARAEYSNLWLRMDRTVGLAGLLRVSRNTDRAHLCDLQDLLIDINVPDDHIHCSLATAFRHPPPLNKLGVLLSVLLRESPRFSQFSADHSYFYCLAIYENLVELGEGEYIAHGAPPQLSGILAQEALARVKMRMQKSQNGSNWPSSSLTNLQQSPAPPLTDARPGPAEAPNLTGRIVRLGSAPIATGGYSSVWRGSLPFATPDDPNRSLPVAIKVLRASHTDEHTAKRRLQKRLHSEMRIWARLHHENVVTLLGHTQEPEGPGLVSISYRHGNVLSFLAKNPSVNREIITLLWDYNTYMNTTLQSFTVILKGRTC</sequence>
<name>A0A9P6AIB5_9AGAM</name>
<accession>A0A9P6AIB5</accession>
<dbReference type="GO" id="GO:0004672">
    <property type="term" value="F:protein kinase activity"/>
    <property type="evidence" value="ECO:0007669"/>
    <property type="project" value="InterPro"/>
</dbReference>
<dbReference type="Proteomes" id="UP000886523">
    <property type="component" value="Unassembled WGS sequence"/>
</dbReference>
<reference evidence="3" key="1">
    <citation type="journal article" date="2020" name="Nat. Commun.">
        <title>Large-scale genome sequencing of mycorrhizal fungi provides insights into the early evolution of symbiotic traits.</title>
        <authorList>
            <person name="Miyauchi S."/>
            <person name="Kiss E."/>
            <person name="Kuo A."/>
            <person name="Drula E."/>
            <person name="Kohler A."/>
            <person name="Sanchez-Garcia M."/>
            <person name="Morin E."/>
            <person name="Andreopoulos B."/>
            <person name="Barry K.W."/>
            <person name="Bonito G."/>
            <person name="Buee M."/>
            <person name="Carver A."/>
            <person name="Chen C."/>
            <person name="Cichocki N."/>
            <person name="Clum A."/>
            <person name="Culley D."/>
            <person name="Crous P.W."/>
            <person name="Fauchery L."/>
            <person name="Girlanda M."/>
            <person name="Hayes R.D."/>
            <person name="Keri Z."/>
            <person name="LaButti K."/>
            <person name="Lipzen A."/>
            <person name="Lombard V."/>
            <person name="Magnuson J."/>
            <person name="Maillard F."/>
            <person name="Murat C."/>
            <person name="Nolan M."/>
            <person name="Ohm R.A."/>
            <person name="Pangilinan J."/>
            <person name="Pereira M.F."/>
            <person name="Perotto S."/>
            <person name="Peter M."/>
            <person name="Pfister S."/>
            <person name="Riley R."/>
            <person name="Sitrit Y."/>
            <person name="Stielow J.B."/>
            <person name="Szollosi G."/>
            <person name="Zifcakova L."/>
            <person name="Stursova M."/>
            <person name="Spatafora J.W."/>
            <person name="Tedersoo L."/>
            <person name="Vaario L.M."/>
            <person name="Yamada A."/>
            <person name="Yan M."/>
            <person name="Wang P."/>
            <person name="Xu J."/>
            <person name="Bruns T."/>
            <person name="Baldrian P."/>
            <person name="Vilgalys R."/>
            <person name="Dunand C."/>
            <person name="Henrissat B."/>
            <person name="Grigoriev I.V."/>
            <person name="Hibbett D."/>
            <person name="Nagy L.G."/>
            <person name="Martin F.M."/>
        </authorList>
    </citation>
    <scope>NUCLEOTIDE SEQUENCE</scope>
    <source>
        <strain evidence="3">UP504</strain>
    </source>
</reference>
<evidence type="ECO:0000256" key="1">
    <source>
        <dbReference type="SAM" id="MobiDB-lite"/>
    </source>
</evidence>
<dbReference type="SUPFAM" id="SSF56112">
    <property type="entry name" value="Protein kinase-like (PK-like)"/>
    <property type="match status" value="1"/>
</dbReference>
<feature type="domain" description="Serine-threonine/tyrosine-protein kinase catalytic" evidence="2">
    <location>
        <begin position="232"/>
        <end position="334"/>
    </location>
</feature>
<dbReference type="AlphaFoldDB" id="A0A9P6AIB5"/>
<dbReference type="Gene3D" id="1.10.510.10">
    <property type="entry name" value="Transferase(Phosphotransferase) domain 1"/>
    <property type="match status" value="1"/>
</dbReference>
<evidence type="ECO:0000313" key="4">
    <source>
        <dbReference type="Proteomes" id="UP000886523"/>
    </source>
</evidence>
<feature type="region of interest" description="Disordered" evidence="1">
    <location>
        <begin position="183"/>
        <end position="219"/>
    </location>
</feature>